<dbReference type="PROSITE" id="PS51379">
    <property type="entry name" value="4FE4S_FER_2"/>
    <property type="match status" value="2"/>
</dbReference>
<dbReference type="PROSITE" id="PS00198">
    <property type="entry name" value="4FE4S_FER_1"/>
    <property type="match status" value="1"/>
</dbReference>
<feature type="domain" description="4Fe-4S ferredoxin-type" evidence="8">
    <location>
        <begin position="1"/>
        <end position="29"/>
    </location>
</feature>
<organism evidence="9 10">
    <name type="scientific">Prosthecochloris vibrioformis</name>
    <name type="common">Chlorobium vibrioforme</name>
    <dbReference type="NCBI Taxonomy" id="1098"/>
    <lineage>
        <taxon>Bacteria</taxon>
        <taxon>Pseudomonadati</taxon>
        <taxon>Chlorobiota</taxon>
        <taxon>Chlorobiia</taxon>
        <taxon>Chlorobiales</taxon>
        <taxon>Chlorobiaceae</taxon>
        <taxon>Prosthecochloris</taxon>
    </lineage>
</organism>
<keyword evidence="10" id="KW-1185">Reference proteome</keyword>
<evidence type="ECO:0000256" key="2">
    <source>
        <dbReference type="ARBA" id="ARBA00022448"/>
    </source>
</evidence>
<dbReference type="SUPFAM" id="SSF54862">
    <property type="entry name" value="4Fe-4S ferredoxins"/>
    <property type="match status" value="1"/>
</dbReference>
<keyword evidence="3" id="KW-0004">4Fe-4S</keyword>
<dbReference type="InterPro" id="IPR017896">
    <property type="entry name" value="4Fe4S_Fe-S-bd"/>
</dbReference>
<reference evidence="9 10" key="1">
    <citation type="submission" date="2019-05" db="EMBL/GenBank/DDBJ databases">
        <title>Draft Whole-Genome sequence of the green sulfur bacterium Prosthecochloris vibrioformis DSM 260.</title>
        <authorList>
            <person name="Meyer T.E."/>
            <person name="Kyndt J.A."/>
        </authorList>
    </citation>
    <scope>NUCLEOTIDE SEQUENCE [LARGE SCALE GENOMIC DNA]</scope>
    <source>
        <strain evidence="9 10">DSM 260</strain>
    </source>
</reference>
<protein>
    <submittedName>
        <fullName evidence="9">4Fe-4S dicluster domain-containing protein</fullName>
    </submittedName>
</protein>
<keyword evidence="6" id="KW-0408">Iron</keyword>
<evidence type="ECO:0000313" key="9">
    <source>
        <dbReference type="EMBL" id="TNJ36969.1"/>
    </source>
</evidence>
<dbReference type="GO" id="GO:0051539">
    <property type="term" value="F:4 iron, 4 sulfur cluster binding"/>
    <property type="evidence" value="ECO:0007669"/>
    <property type="project" value="UniProtKB-KW"/>
</dbReference>
<feature type="domain" description="4Fe-4S ferredoxin-type" evidence="8">
    <location>
        <begin position="30"/>
        <end position="63"/>
    </location>
</feature>
<dbReference type="Gene3D" id="3.30.70.20">
    <property type="match status" value="1"/>
</dbReference>
<keyword evidence="2" id="KW-0813">Transport</keyword>
<accession>A0A5C4S171</accession>
<keyword evidence="4" id="KW-0479">Metal-binding</keyword>
<evidence type="ECO:0000313" key="10">
    <source>
        <dbReference type="Proteomes" id="UP000309544"/>
    </source>
</evidence>
<evidence type="ECO:0000256" key="6">
    <source>
        <dbReference type="ARBA" id="ARBA00023004"/>
    </source>
</evidence>
<dbReference type="InterPro" id="IPR017900">
    <property type="entry name" value="4Fe4S_Fe_S_CS"/>
</dbReference>
<evidence type="ECO:0000256" key="1">
    <source>
        <dbReference type="ARBA" id="ARBA00001966"/>
    </source>
</evidence>
<evidence type="ECO:0000256" key="4">
    <source>
        <dbReference type="ARBA" id="ARBA00022723"/>
    </source>
</evidence>
<dbReference type="RefSeq" id="WP_139626446.1">
    <property type="nucleotide sequence ID" value="NZ_VDCI01000003.1"/>
</dbReference>
<proteinExistence type="predicted"/>
<sequence length="63" mass="6749">MAYKILDHCGGCSACVPACPVQAIVPGDEIFFEIDPDRCTECEGYHDTPACIEACPMEAIVKA</sequence>
<comment type="caution">
    <text evidence="9">The sequence shown here is derived from an EMBL/GenBank/DDBJ whole genome shotgun (WGS) entry which is preliminary data.</text>
</comment>
<dbReference type="EMBL" id="VDCI01000003">
    <property type="protein sequence ID" value="TNJ36969.1"/>
    <property type="molecule type" value="Genomic_DNA"/>
</dbReference>
<keyword evidence="7" id="KW-0411">Iron-sulfur</keyword>
<keyword evidence="5" id="KW-0249">Electron transport</keyword>
<gene>
    <name evidence="9" type="ORF">FGF68_05185</name>
</gene>
<evidence type="ECO:0000256" key="7">
    <source>
        <dbReference type="ARBA" id="ARBA00023014"/>
    </source>
</evidence>
<comment type="cofactor">
    <cofactor evidence="1">
        <name>[4Fe-4S] cluster</name>
        <dbReference type="ChEBI" id="CHEBI:49883"/>
    </cofactor>
</comment>
<name>A0A5C4S171_PROVB</name>
<evidence type="ECO:0000259" key="8">
    <source>
        <dbReference type="PROSITE" id="PS51379"/>
    </source>
</evidence>
<dbReference type="FunFam" id="3.30.70.20:FF:000045">
    <property type="entry name" value="Ferredoxin, 4Fe-4S"/>
    <property type="match status" value="1"/>
</dbReference>
<evidence type="ECO:0000256" key="3">
    <source>
        <dbReference type="ARBA" id="ARBA00022485"/>
    </source>
</evidence>
<dbReference type="Proteomes" id="UP000309544">
    <property type="component" value="Unassembled WGS sequence"/>
</dbReference>
<evidence type="ECO:0000256" key="5">
    <source>
        <dbReference type="ARBA" id="ARBA00022982"/>
    </source>
</evidence>
<dbReference type="AlphaFoldDB" id="A0A5C4S171"/>
<dbReference type="GO" id="GO:0046872">
    <property type="term" value="F:metal ion binding"/>
    <property type="evidence" value="ECO:0007669"/>
    <property type="project" value="UniProtKB-KW"/>
</dbReference>
<dbReference type="Pfam" id="PF12838">
    <property type="entry name" value="Fer4_7"/>
    <property type="match status" value="1"/>
</dbReference>